<dbReference type="SMART" id="SM00635">
    <property type="entry name" value="BID_2"/>
    <property type="match status" value="7"/>
</dbReference>
<feature type="chain" id="PRO_5030106740" evidence="1">
    <location>
        <begin position="23"/>
        <end position="1139"/>
    </location>
</feature>
<dbReference type="Proteomes" id="UP000315995">
    <property type="component" value="Chromosome"/>
</dbReference>
<dbReference type="SUPFAM" id="SSF49313">
    <property type="entry name" value="Cadherin-like"/>
    <property type="match status" value="1"/>
</dbReference>
<dbReference type="GO" id="GO:0005509">
    <property type="term" value="F:calcium ion binding"/>
    <property type="evidence" value="ECO:0007669"/>
    <property type="project" value="InterPro"/>
</dbReference>
<keyword evidence="1" id="KW-0732">Signal</keyword>
<evidence type="ECO:0000259" key="2">
    <source>
        <dbReference type="PROSITE" id="PS50268"/>
    </source>
</evidence>
<dbReference type="PANTHER" id="PTHR23019:SF0">
    <property type="entry name" value="NUCLEAR PORE MEMBRANE GLYCOPROTEIN 210"/>
    <property type="match status" value="1"/>
</dbReference>
<sequence length="1139" mass="113917">MSQSIRRLIRPNSLFLSLCAAALVLSGCQYSGSFEGKRCSQQSDCEGAAQCLEGYCVSIADAGFSDAPNTLVADVELSPESAELTPGEQIQLQASPLDGEGGVVANAELEWTSSDESVATVTAEGVVEALAPGKTIIVAAAGNSFDTATITVSEVDAASVVIAPQLLELEPGETGTLTATVLDENDEELTGRAVSWSSEAPTVAVVDASGQVTAISPGTATITATSGSAQATTTVSVSPAGIASVELTPSTVELTEGDTFTLAATVRDSNNAIVEGATLDWASADDAIASVDANGTVTAVASGSTSITASIDGVQASADVTVVPPSVSTIELSPQTASVEVDATLTLSARALADDGSELSWPTISYTSSDDTIATVDANGTVTAVAPGTVAITAEADGVEKSAAITVTPRQIASLSVSPATAGIEVGQTVDLGASAQDGSGTTITDALVTWSSSDPSIAIVDSTGLVLGVSTTTLTGPDTVTITATAANGTTATATVDVSPRSANTIDLQPQSASIEATQTLALDATVRANDGTILEGRTITYTSSDESTATVDANGVVTAVAAGGTATISATSGTATATADITVTERAVAAVEVSPQLDTVEEGNTTTLSATPLAIDGSALSGRTVTWSSDDATIASVDTQGVVTGQAPGYTLIRATVDAKTGLAAVQVTSSAAPNNAPSATAASLSTDEDTPLVLTLSGTDPDGDTLSYSLITLPKDGTLTGLDTATGDVTYVPDADFNGSDSFTFKVTDGAGASGSATVSLTVNAVNDAPVATDDADTTVEDTAVTVDVLANDSDVEGDTLSVAIDTQPSHGSVTVNGDETITYTPDADYVGADSFTYTVSDATLSDTATVAIDVTTANDAPTATNDAVTTDEDQSTTFNVVANDTDIDGDTLTVTATSTPTNGAVTINADGTLTYTPNADFNGSDSFTYDVSDGTSTATASVDVTINAVNDAPEAVSETATTDEDTLVNIDVLANDTDIDSLTLSVASIDLQPAYGTATIKGDDTIDYQPDADFNGTDAFAYTVSDGSGGTSSIWVQITVTAVNDAPVANASADQTVAQNDTVQLDGSASADVDGDALTYTWTITSEPGGPGVTLSDANAVSPTFVADKTGTYELQLTVDDGTTTHSDTVVITAQ</sequence>
<feature type="domain" description="Cadherin" evidence="2">
    <location>
        <begin position="681"/>
        <end position="775"/>
    </location>
</feature>
<reference evidence="3 4" key="1">
    <citation type="submission" date="2019-06" db="EMBL/GenBank/DDBJ databases">
        <title>Persicimonas caeni gen. nov., sp. nov., a predatory bacterium isolated from solar saltern.</title>
        <authorList>
            <person name="Wang S."/>
        </authorList>
    </citation>
    <scope>NUCLEOTIDE SEQUENCE [LARGE SCALE GENOMIC DNA]</scope>
    <source>
        <strain evidence="3 4">YN101</strain>
    </source>
</reference>
<dbReference type="OrthoDB" id="5454111at2"/>
<dbReference type="GO" id="GO:0016020">
    <property type="term" value="C:membrane"/>
    <property type="evidence" value="ECO:0007669"/>
    <property type="project" value="InterPro"/>
</dbReference>
<dbReference type="PROSITE" id="PS51257">
    <property type="entry name" value="PROKAR_LIPOPROTEIN"/>
    <property type="match status" value="1"/>
</dbReference>
<gene>
    <name evidence="3" type="ORF">FIV42_20925</name>
</gene>
<dbReference type="Pfam" id="PF02368">
    <property type="entry name" value="Big_2"/>
    <property type="match status" value="7"/>
</dbReference>
<dbReference type="Gene3D" id="2.60.40.3440">
    <property type="match status" value="3"/>
</dbReference>
<dbReference type="GO" id="GO:0007156">
    <property type="term" value="P:homophilic cell adhesion via plasma membrane adhesion molecules"/>
    <property type="evidence" value="ECO:0007669"/>
    <property type="project" value="InterPro"/>
</dbReference>
<dbReference type="Gene3D" id="2.60.40.1080">
    <property type="match status" value="7"/>
</dbReference>
<keyword evidence="4" id="KW-1185">Reference proteome</keyword>
<dbReference type="Pfam" id="PF22352">
    <property type="entry name" value="K319L-like_PKD"/>
    <property type="match status" value="1"/>
</dbReference>
<dbReference type="EMBL" id="CP041186">
    <property type="protein sequence ID" value="QDG53115.1"/>
    <property type="molecule type" value="Genomic_DNA"/>
</dbReference>
<evidence type="ECO:0000313" key="3">
    <source>
        <dbReference type="EMBL" id="QDG53115.1"/>
    </source>
</evidence>
<dbReference type="InterPro" id="IPR015919">
    <property type="entry name" value="Cadherin-like_sf"/>
</dbReference>
<dbReference type="SUPFAM" id="SSF49299">
    <property type="entry name" value="PKD domain"/>
    <property type="match status" value="1"/>
</dbReference>
<dbReference type="RefSeq" id="WP_141199576.1">
    <property type="nucleotide sequence ID" value="NZ_CP041186.1"/>
</dbReference>
<dbReference type="InterPro" id="IPR045197">
    <property type="entry name" value="NUP210-like"/>
</dbReference>
<dbReference type="NCBIfam" id="NF012211">
    <property type="entry name" value="tand_rpt_95"/>
    <property type="match status" value="4"/>
</dbReference>
<dbReference type="InterPro" id="IPR003343">
    <property type="entry name" value="Big_2"/>
</dbReference>
<dbReference type="Gene3D" id="2.60.40.10">
    <property type="entry name" value="Immunoglobulins"/>
    <property type="match status" value="2"/>
</dbReference>
<dbReference type="SUPFAM" id="SSF49373">
    <property type="entry name" value="Invasin/intimin cell-adhesion fragments"/>
    <property type="match status" value="7"/>
</dbReference>
<feature type="signal peptide" evidence="1">
    <location>
        <begin position="1"/>
        <end position="22"/>
    </location>
</feature>
<dbReference type="AlphaFoldDB" id="A0A4Y6PZD6"/>
<evidence type="ECO:0000313" key="4">
    <source>
        <dbReference type="Proteomes" id="UP000315995"/>
    </source>
</evidence>
<name>A0A4Y6PZD6_PERCE</name>
<dbReference type="PROSITE" id="PS50268">
    <property type="entry name" value="CADHERIN_2"/>
    <property type="match status" value="1"/>
</dbReference>
<accession>A0A4Y6PZD6</accession>
<proteinExistence type="predicted"/>
<dbReference type="InterPro" id="IPR008964">
    <property type="entry name" value="Invasin/intimin_cell_adhesion"/>
</dbReference>
<dbReference type="InterPro" id="IPR013783">
    <property type="entry name" value="Ig-like_fold"/>
</dbReference>
<evidence type="ECO:0000256" key="1">
    <source>
        <dbReference type="SAM" id="SignalP"/>
    </source>
</evidence>
<dbReference type="InterPro" id="IPR002126">
    <property type="entry name" value="Cadherin-like_dom"/>
</dbReference>
<dbReference type="InterPro" id="IPR035986">
    <property type="entry name" value="PKD_dom_sf"/>
</dbReference>
<dbReference type="CDD" id="cd11304">
    <property type="entry name" value="Cadherin_repeat"/>
    <property type="match status" value="1"/>
</dbReference>
<accession>A0A5B8YBM7</accession>
<organism evidence="3 4">
    <name type="scientific">Persicimonas caeni</name>
    <dbReference type="NCBI Taxonomy" id="2292766"/>
    <lineage>
        <taxon>Bacteria</taxon>
        <taxon>Deltaproteobacteria</taxon>
        <taxon>Bradymonadales</taxon>
        <taxon>Bradymonadaceae</taxon>
        <taxon>Persicimonas</taxon>
    </lineage>
</organism>
<dbReference type="PANTHER" id="PTHR23019">
    <property type="entry name" value="NUCLEAR PORE MEMBRANE GLYCOPROTEIN GP210-RELATED"/>
    <property type="match status" value="1"/>
</dbReference>
<protein>
    <submittedName>
        <fullName evidence="3">Tandem-95 repeat protein</fullName>
    </submittedName>
</protein>
<dbReference type="Pfam" id="PF17963">
    <property type="entry name" value="Big_9"/>
    <property type="match status" value="4"/>
</dbReference>